<dbReference type="GeneID" id="91485213"/>
<keyword evidence="3" id="KW-1185">Reference proteome</keyword>
<dbReference type="CDD" id="cd00377">
    <property type="entry name" value="ICL_PEPM"/>
    <property type="match status" value="1"/>
</dbReference>
<gene>
    <name evidence="2" type="ordered locus">Ndas_2645</name>
</gene>
<dbReference type="InterPro" id="IPR039556">
    <property type="entry name" value="ICL/PEPM"/>
</dbReference>
<evidence type="ECO:0000256" key="1">
    <source>
        <dbReference type="SAM" id="MobiDB-lite"/>
    </source>
</evidence>
<name>D7AYQ0_NOCDD</name>
<dbReference type="Pfam" id="PF13714">
    <property type="entry name" value="PEP_mutase"/>
    <property type="match status" value="1"/>
</dbReference>
<dbReference type="GO" id="GO:0003824">
    <property type="term" value="F:catalytic activity"/>
    <property type="evidence" value="ECO:0007669"/>
    <property type="project" value="InterPro"/>
</dbReference>
<reference evidence="2 3" key="1">
    <citation type="journal article" date="2010" name="Stand. Genomic Sci.">
        <title>Complete genome sequence of Nocardiopsis dassonvillei type strain (IMRU 509).</title>
        <authorList>
            <person name="Sun H."/>
            <person name="Lapidus A."/>
            <person name="Nolan M."/>
            <person name="Lucas S."/>
            <person name="Del Rio T.G."/>
            <person name="Tice H."/>
            <person name="Cheng J.F."/>
            <person name="Tapia R."/>
            <person name="Han C."/>
            <person name="Goodwin L."/>
            <person name="Pitluck S."/>
            <person name="Pagani I."/>
            <person name="Ivanova N."/>
            <person name="Mavromatis K."/>
            <person name="Mikhailova N."/>
            <person name="Pati A."/>
            <person name="Chen A."/>
            <person name="Palaniappan K."/>
            <person name="Land M."/>
            <person name="Hauser L."/>
            <person name="Chang Y.J."/>
            <person name="Jeffries C.D."/>
            <person name="Djao O.D."/>
            <person name="Rohde M."/>
            <person name="Sikorski J."/>
            <person name="Goker M."/>
            <person name="Woyke T."/>
            <person name="Bristow J."/>
            <person name="Eisen J.A."/>
            <person name="Markowitz V."/>
            <person name="Hugenholtz P."/>
            <person name="Kyrpides N.C."/>
            <person name="Klenk H.P."/>
        </authorList>
    </citation>
    <scope>NUCLEOTIDE SEQUENCE [LARGE SCALE GENOMIC DNA]</scope>
    <source>
        <strain evidence="3">ATCC 23218 / DSM 43111 / CIP 107115 / JCM 7437 / KCTC 9190 / NBRC 14626 / NCTC 10488 / NRRL B-5397 / IMRU 509</strain>
    </source>
</reference>
<dbReference type="Gene3D" id="3.20.20.60">
    <property type="entry name" value="Phosphoenolpyruvate-binding domains"/>
    <property type="match status" value="1"/>
</dbReference>
<dbReference type="RefSeq" id="WP_013153669.1">
    <property type="nucleotide sequence ID" value="NC_014210.1"/>
</dbReference>
<protein>
    <submittedName>
        <fullName evidence="2">PEP phosphonomutase</fullName>
    </submittedName>
</protein>
<dbReference type="InterPro" id="IPR015813">
    <property type="entry name" value="Pyrv/PenolPyrv_kinase-like_dom"/>
</dbReference>
<dbReference type="PANTHER" id="PTHR42905">
    <property type="entry name" value="PHOSPHOENOLPYRUVATE CARBOXYLASE"/>
    <property type="match status" value="1"/>
</dbReference>
<sequence length="295" mass="30045">MASRTAPGSGSADHDRPPPPSGADLPTEPESPGERFRALHLRGAPLLLPNAWDHASAAALAAAGFRAVGTTSLGVAAAAGLPDARGLAREETLRLARGLSRLDVPVSVDVEGGFSASPARVAALAAELKRTGIAGINLEDGLADGGLADTGHQRAVIRAVREAAPTLFLNARTDTRWLPGHAEQTADRAAAYEEAGADGVFVPGLRDEEEIAALAAALRVPLNILHSPDGPPLRVLADLGVRRVSCGSLLFRAALHGALAAAEAVASGLPLPEGVPDYGAVQGLARRFARGSADG</sequence>
<dbReference type="eggNOG" id="COG2513">
    <property type="taxonomic scope" value="Bacteria"/>
</dbReference>
<organism evidence="2 3">
    <name type="scientific">Nocardiopsis dassonvillei (strain ATCC 23218 / DSM 43111 / CIP 107115 / JCM 7437 / KCTC 9190 / NBRC 14626 / NCTC 10488 / NRRL B-5397 / IMRU 509)</name>
    <name type="common">Actinomadura dassonvillei</name>
    <dbReference type="NCBI Taxonomy" id="446468"/>
    <lineage>
        <taxon>Bacteria</taxon>
        <taxon>Bacillati</taxon>
        <taxon>Actinomycetota</taxon>
        <taxon>Actinomycetes</taxon>
        <taxon>Streptosporangiales</taxon>
        <taxon>Nocardiopsidaceae</taxon>
        <taxon>Nocardiopsis</taxon>
    </lineage>
</organism>
<dbReference type="KEGG" id="nda:Ndas_2645"/>
<dbReference type="Proteomes" id="UP000002219">
    <property type="component" value="Chromosome 1"/>
</dbReference>
<evidence type="ECO:0000313" key="2">
    <source>
        <dbReference type="EMBL" id="ADH68062.1"/>
    </source>
</evidence>
<dbReference type="STRING" id="446468.Ndas_2645"/>
<dbReference type="AlphaFoldDB" id="D7AYQ0"/>
<dbReference type="SUPFAM" id="SSF51621">
    <property type="entry name" value="Phosphoenolpyruvate/pyruvate domain"/>
    <property type="match status" value="1"/>
</dbReference>
<dbReference type="InterPro" id="IPR040442">
    <property type="entry name" value="Pyrv_kinase-like_dom_sf"/>
</dbReference>
<proteinExistence type="predicted"/>
<dbReference type="HOGENOM" id="CLU_027389_2_3_11"/>
<dbReference type="OrthoDB" id="9780430at2"/>
<feature type="region of interest" description="Disordered" evidence="1">
    <location>
        <begin position="1"/>
        <end position="33"/>
    </location>
</feature>
<accession>D7AYQ0</accession>
<dbReference type="EMBL" id="CP002040">
    <property type="protein sequence ID" value="ADH68062.1"/>
    <property type="molecule type" value="Genomic_DNA"/>
</dbReference>
<dbReference type="PANTHER" id="PTHR42905:SF16">
    <property type="entry name" value="CARBOXYPHOSPHONOENOLPYRUVATE PHOSPHONOMUTASE-LIKE PROTEIN (AFU_ORTHOLOGUE AFUA_5G07230)"/>
    <property type="match status" value="1"/>
</dbReference>
<evidence type="ECO:0000313" key="3">
    <source>
        <dbReference type="Proteomes" id="UP000002219"/>
    </source>
</evidence>